<reference evidence="6 7" key="1">
    <citation type="submission" date="2020-04" db="EMBL/GenBank/DDBJ databases">
        <title>MicrobeNet Type strains.</title>
        <authorList>
            <person name="Nicholson A.C."/>
        </authorList>
    </citation>
    <scope>NUCLEOTIDE SEQUENCE [LARGE SCALE GENOMIC DNA]</scope>
    <source>
        <strain evidence="6 7">CCUG 61472</strain>
    </source>
</reference>
<sequence length="193" mass="21769">MLELKKLSFAYNETDIIFKNLTKKIPYKRIGIIGSNGIGKTTLLNLIDGRDKYTGTINCSKSTFLVDFDLEKYGAFTVAEFFEMISSLKSFNSDLLYELCEKVNVNQLLDKKIKNLSKGSNKKIALLVAFASHRELLLLDEPFEAIDAASNQALMEILPRLEKELIIVSHDLGYLKCSVDKVYVMEGGKLDEL</sequence>
<dbReference type="Pfam" id="PF00005">
    <property type="entry name" value="ABC_tran"/>
    <property type="match status" value="1"/>
</dbReference>
<keyword evidence="2" id="KW-0813">Transport</keyword>
<accession>A0A7X6N4B9</accession>
<dbReference type="InterPro" id="IPR003593">
    <property type="entry name" value="AAA+_ATPase"/>
</dbReference>
<protein>
    <submittedName>
        <fullName evidence="6">ATP-binding cassette domain-containing protein</fullName>
    </submittedName>
</protein>
<dbReference type="SMART" id="SM00382">
    <property type="entry name" value="AAA"/>
    <property type="match status" value="1"/>
</dbReference>
<dbReference type="Gene3D" id="3.40.50.300">
    <property type="entry name" value="P-loop containing nucleotide triphosphate hydrolases"/>
    <property type="match status" value="1"/>
</dbReference>
<dbReference type="EMBL" id="JAAXPN010000016">
    <property type="protein sequence ID" value="NKZ25042.1"/>
    <property type="molecule type" value="Genomic_DNA"/>
</dbReference>
<comment type="caution">
    <text evidence="6">The sequence shown here is derived from an EMBL/GenBank/DDBJ whole genome shotgun (WGS) entry which is preliminary data.</text>
</comment>
<proteinExistence type="inferred from homology"/>
<dbReference type="GO" id="GO:0005524">
    <property type="term" value="F:ATP binding"/>
    <property type="evidence" value="ECO:0007669"/>
    <property type="project" value="UniProtKB-KW"/>
</dbReference>
<dbReference type="PANTHER" id="PTHR42734">
    <property type="entry name" value="METAL TRANSPORT SYSTEM ATP-BINDING PROTEIN TM_0124-RELATED"/>
    <property type="match status" value="1"/>
</dbReference>
<dbReference type="InterPro" id="IPR027417">
    <property type="entry name" value="P-loop_NTPase"/>
</dbReference>
<dbReference type="PROSITE" id="PS50893">
    <property type="entry name" value="ABC_TRANSPORTER_2"/>
    <property type="match status" value="1"/>
</dbReference>
<keyword evidence="7" id="KW-1185">Reference proteome</keyword>
<gene>
    <name evidence="6" type="ORF">HF964_09635</name>
</gene>
<comment type="similarity">
    <text evidence="1">Belongs to the ABC transporter superfamily.</text>
</comment>
<feature type="domain" description="ABC transporter" evidence="5">
    <location>
        <begin position="2"/>
        <end position="193"/>
    </location>
</feature>
<keyword evidence="3" id="KW-0547">Nucleotide-binding</keyword>
<evidence type="ECO:0000259" key="5">
    <source>
        <dbReference type="PROSITE" id="PS50893"/>
    </source>
</evidence>
<evidence type="ECO:0000256" key="2">
    <source>
        <dbReference type="ARBA" id="ARBA00022448"/>
    </source>
</evidence>
<dbReference type="InterPro" id="IPR003439">
    <property type="entry name" value="ABC_transporter-like_ATP-bd"/>
</dbReference>
<dbReference type="InterPro" id="IPR050153">
    <property type="entry name" value="Metal_Ion_Import_ABC"/>
</dbReference>
<organism evidence="6 7">
    <name type="scientific">Periweissella fabalis</name>
    <dbReference type="NCBI Taxonomy" id="1070421"/>
    <lineage>
        <taxon>Bacteria</taxon>
        <taxon>Bacillati</taxon>
        <taxon>Bacillota</taxon>
        <taxon>Bacilli</taxon>
        <taxon>Lactobacillales</taxon>
        <taxon>Lactobacillaceae</taxon>
        <taxon>Periweissella</taxon>
    </lineage>
</organism>
<dbReference type="AlphaFoldDB" id="A0A7X6N4B9"/>
<dbReference type="SUPFAM" id="SSF52540">
    <property type="entry name" value="P-loop containing nucleoside triphosphate hydrolases"/>
    <property type="match status" value="1"/>
</dbReference>
<dbReference type="RefSeq" id="WP_168722833.1">
    <property type="nucleotide sequence ID" value="NZ_JAAXPN010000016.1"/>
</dbReference>
<name>A0A7X6N4B9_9LACO</name>
<dbReference type="GO" id="GO:0016887">
    <property type="term" value="F:ATP hydrolysis activity"/>
    <property type="evidence" value="ECO:0007669"/>
    <property type="project" value="InterPro"/>
</dbReference>
<dbReference type="Proteomes" id="UP000549765">
    <property type="component" value="Unassembled WGS sequence"/>
</dbReference>
<evidence type="ECO:0000313" key="6">
    <source>
        <dbReference type="EMBL" id="NKZ25042.1"/>
    </source>
</evidence>
<evidence type="ECO:0000256" key="1">
    <source>
        <dbReference type="ARBA" id="ARBA00005417"/>
    </source>
</evidence>
<dbReference type="PANTHER" id="PTHR42734:SF17">
    <property type="entry name" value="METAL TRANSPORT SYSTEM ATP-BINDING PROTEIN TM_0124-RELATED"/>
    <property type="match status" value="1"/>
</dbReference>
<evidence type="ECO:0000313" key="7">
    <source>
        <dbReference type="Proteomes" id="UP000549765"/>
    </source>
</evidence>
<keyword evidence="4 6" id="KW-0067">ATP-binding</keyword>
<evidence type="ECO:0000256" key="3">
    <source>
        <dbReference type="ARBA" id="ARBA00022741"/>
    </source>
</evidence>
<evidence type="ECO:0000256" key="4">
    <source>
        <dbReference type="ARBA" id="ARBA00022840"/>
    </source>
</evidence>